<proteinExistence type="predicted"/>
<accession>A0A7R9Q493</accession>
<evidence type="ECO:0000313" key="1">
    <source>
        <dbReference type="EMBL" id="CAD7631638.1"/>
    </source>
</evidence>
<reference evidence="1" key="1">
    <citation type="submission" date="2020-11" db="EMBL/GenBank/DDBJ databases">
        <authorList>
            <person name="Tran Van P."/>
        </authorList>
    </citation>
    <scope>NUCLEOTIDE SEQUENCE</scope>
</reference>
<dbReference type="EMBL" id="CAJPIZ010009766">
    <property type="protein sequence ID" value="CAG2112068.1"/>
    <property type="molecule type" value="Genomic_DNA"/>
</dbReference>
<protein>
    <submittedName>
        <fullName evidence="1">Uncharacterized protein</fullName>
    </submittedName>
</protein>
<sequence length="130" mass="15257">MGKQYVVITFRTHFPKFAKLSCIENDCDIRSEQSVKNKDKIESQEDLPLIELMPTNSQIKLIGQLSEFPFEPRFLANTPLKTNSEMSDNSLSLLPMIEKMSKNTKQNWIQRLRDFKRTEGNRNFQTQGWK</sequence>
<dbReference type="EMBL" id="OC864341">
    <property type="protein sequence ID" value="CAD7631638.1"/>
    <property type="molecule type" value="Genomic_DNA"/>
</dbReference>
<gene>
    <name evidence="1" type="ORF">OSB1V03_LOCUS12047</name>
</gene>
<evidence type="ECO:0000313" key="2">
    <source>
        <dbReference type="Proteomes" id="UP000759131"/>
    </source>
</evidence>
<name>A0A7R9Q493_9ACAR</name>
<dbReference type="AlphaFoldDB" id="A0A7R9Q493"/>
<keyword evidence="2" id="KW-1185">Reference proteome</keyword>
<organism evidence="1">
    <name type="scientific">Medioppia subpectinata</name>
    <dbReference type="NCBI Taxonomy" id="1979941"/>
    <lineage>
        <taxon>Eukaryota</taxon>
        <taxon>Metazoa</taxon>
        <taxon>Ecdysozoa</taxon>
        <taxon>Arthropoda</taxon>
        <taxon>Chelicerata</taxon>
        <taxon>Arachnida</taxon>
        <taxon>Acari</taxon>
        <taxon>Acariformes</taxon>
        <taxon>Sarcoptiformes</taxon>
        <taxon>Oribatida</taxon>
        <taxon>Brachypylina</taxon>
        <taxon>Oppioidea</taxon>
        <taxon>Oppiidae</taxon>
        <taxon>Medioppia</taxon>
    </lineage>
</organism>
<dbReference type="Proteomes" id="UP000759131">
    <property type="component" value="Unassembled WGS sequence"/>
</dbReference>